<sequence length="627" mass="73334">MDRHGLVCRAVLEQPDITQRELAAKLNVSLGTANGLVKECMGRGYIAERTEGEDGFRYGSKWELKEEGRRLLEQYKVDGALIIAAGFGSRFVPLTFETPKGLLEVFGERMIERQIRQLHEVGIRDITIAVGYLKEKFEYLIDKYDVELLYNPEYSGKNTLATIYRARRVLKGRNMYVLSSDNWMRENMYHAYECGAWYSAVFQKGETKEWCLSFNKKGRITDVKVGGRDQWVMYGPTYFSREFTSRFMPVLEAYYKTPGTEQFYWEQVYVDMLTGEAKRRLEQEDQEILKQAVRESALPAGHWNEIEMDANRQPEDQVYEFENLEELRLFDPRYQNHSDNAAMKLVAEVFQVPESQIRDIRCLKSGMTNKSFLFKVGERHCICRIPGPGTELLINRRQEKQVYDAVAPLGVTEHVIYMNERTGYKIAEYYEGARNAAADSWSDMEQCMGIVRCLHQSGIEVGHEFDIRERIDFYEKLCRSHGAILFEDYEEVRGWMDWIMDSLEAMKRTKCLCHIDANVDNFLFLKDGSVKLLDWEYAGMCDPIMDISMSAIYSYYNGEDMEHLLRLYLQREPEPEELFAVYGYAALGGFLWSLWAVYKSALGDEFGEYTIIMYRYAKKYYRKLRKL</sequence>
<feature type="domain" description="Nucleotidyl transferase" evidence="3">
    <location>
        <begin position="80"/>
        <end position="188"/>
    </location>
</feature>
<dbReference type="SUPFAM" id="SSF46785">
    <property type="entry name" value="Winged helix' DNA-binding domain"/>
    <property type="match status" value="1"/>
</dbReference>
<evidence type="ECO:0000259" key="4">
    <source>
        <dbReference type="Pfam" id="PF01636"/>
    </source>
</evidence>
<keyword evidence="1" id="KW-0808">Transferase</keyword>
<evidence type="ECO:0008006" key="7">
    <source>
        <dbReference type="Google" id="ProtNLM"/>
    </source>
</evidence>
<reference evidence="5 6" key="1">
    <citation type="submission" date="2011-04" db="EMBL/GenBank/DDBJ databases">
        <title>The Genome Sequence of Clostridium citroniae WAL-19142.</title>
        <authorList>
            <consortium name="The Broad Institute Genome Sequencing Platform"/>
            <person name="Earl A."/>
            <person name="Ward D."/>
            <person name="Feldgarden M."/>
            <person name="Gevers D."/>
            <person name="Warren Y.A."/>
            <person name="Tyrrell K.L."/>
            <person name="Citron D.M."/>
            <person name="Goldstein E.J."/>
            <person name="Daigneault M."/>
            <person name="Allen-Vercoe E."/>
            <person name="Young S.K."/>
            <person name="Zeng Q."/>
            <person name="Gargeya S."/>
            <person name="Fitzgerald M."/>
            <person name="Haas B."/>
            <person name="Abouelleil A."/>
            <person name="Alvarado L."/>
            <person name="Arachchi H.M."/>
            <person name="Berlin A."/>
            <person name="Brown A."/>
            <person name="Chapman S.B."/>
            <person name="Chen Z."/>
            <person name="Dunbar C."/>
            <person name="Freedman E."/>
            <person name="Gearin G."/>
            <person name="Gellesch M."/>
            <person name="Goldberg J."/>
            <person name="Griggs A."/>
            <person name="Gujja S."/>
            <person name="Heilman E.R."/>
            <person name="Heiman D."/>
            <person name="Howarth C."/>
            <person name="Larson L."/>
            <person name="Lui A."/>
            <person name="MacDonald P.J."/>
            <person name="Mehta T."/>
            <person name="Montmayeur A."/>
            <person name="Murphy C."/>
            <person name="Neiman D."/>
            <person name="Pearson M."/>
            <person name="Priest M."/>
            <person name="Roberts A."/>
            <person name="Saif S."/>
            <person name="Shea T."/>
            <person name="Shenoy N."/>
            <person name="Sisk P."/>
            <person name="Stolte C."/>
            <person name="Sykes S."/>
            <person name="White J."/>
            <person name="Yandava C."/>
            <person name="Wortman J."/>
            <person name="Nusbaum C."/>
            <person name="Birren B."/>
        </authorList>
    </citation>
    <scope>NUCLEOTIDE SEQUENCE [LARGE SCALE GENOMIC DNA]</scope>
    <source>
        <strain evidence="5 6">WAL-19142</strain>
    </source>
</reference>
<dbReference type="InterPro" id="IPR036390">
    <property type="entry name" value="WH_DNA-bd_sf"/>
</dbReference>
<evidence type="ECO:0000313" key="5">
    <source>
        <dbReference type="EMBL" id="KMW19112.1"/>
    </source>
</evidence>
<dbReference type="Gene3D" id="3.90.550.10">
    <property type="entry name" value="Spore Coat Polysaccharide Biosynthesis Protein SpsA, Chain A"/>
    <property type="match status" value="1"/>
</dbReference>
<dbReference type="Pfam" id="PF00483">
    <property type="entry name" value="NTP_transferase"/>
    <property type="match status" value="1"/>
</dbReference>
<dbReference type="InterPro" id="IPR029044">
    <property type="entry name" value="Nucleotide-diphossugar_trans"/>
</dbReference>
<dbReference type="Gene3D" id="1.10.10.10">
    <property type="entry name" value="Winged helix-like DNA-binding domain superfamily/Winged helix DNA-binding domain"/>
    <property type="match status" value="1"/>
</dbReference>
<proteinExistence type="predicted"/>
<name>A0A0J9C1P8_9FIRM</name>
<evidence type="ECO:0000259" key="3">
    <source>
        <dbReference type="Pfam" id="PF00483"/>
    </source>
</evidence>
<organism evidence="5 6">
    <name type="scientific">[Clostridium] citroniae WAL-19142</name>
    <dbReference type="NCBI Taxonomy" id="742734"/>
    <lineage>
        <taxon>Bacteria</taxon>
        <taxon>Bacillati</taxon>
        <taxon>Bacillota</taxon>
        <taxon>Clostridia</taxon>
        <taxon>Lachnospirales</taxon>
        <taxon>Lachnospiraceae</taxon>
        <taxon>Enterocloster</taxon>
    </lineage>
</organism>
<dbReference type="InterPro" id="IPR002575">
    <property type="entry name" value="Aminoglycoside_PTrfase"/>
</dbReference>
<dbReference type="InterPro" id="IPR005835">
    <property type="entry name" value="NTP_transferase_dom"/>
</dbReference>
<dbReference type="CDD" id="cd02523">
    <property type="entry name" value="PC_cytidylyltransferase"/>
    <property type="match status" value="1"/>
</dbReference>
<dbReference type="Pfam" id="PF13412">
    <property type="entry name" value="HTH_24"/>
    <property type="match status" value="1"/>
</dbReference>
<dbReference type="Pfam" id="PF01636">
    <property type="entry name" value="APH"/>
    <property type="match status" value="1"/>
</dbReference>
<evidence type="ECO:0000313" key="6">
    <source>
        <dbReference type="Proteomes" id="UP000037392"/>
    </source>
</evidence>
<comment type="caution">
    <text evidence="5">The sequence shown here is derived from an EMBL/GenBank/DDBJ whole genome shotgun (WGS) entry which is preliminary data.</text>
</comment>
<feature type="domain" description="Aminoglycoside phosphotransferase" evidence="4">
    <location>
        <begin position="360"/>
        <end position="562"/>
    </location>
</feature>
<dbReference type="Proteomes" id="UP000037392">
    <property type="component" value="Unassembled WGS sequence"/>
</dbReference>
<evidence type="ECO:0000256" key="1">
    <source>
        <dbReference type="ARBA" id="ARBA00022679"/>
    </source>
</evidence>
<protein>
    <recommendedName>
        <fullName evidence="7">MobA-like NTP transferase domain-containing protein</fullName>
    </recommendedName>
</protein>
<dbReference type="PATRIC" id="fig|742734.4.peg.2787"/>
<dbReference type="Gene3D" id="3.90.1200.10">
    <property type="match status" value="1"/>
</dbReference>
<dbReference type="Gene3D" id="3.30.200.20">
    <property type="entry name" value="Phosphorylase Kinase, domain 1"/>
    <property type="match status" value="1"/>
</dbReference>
<dbReference type="CDD" id="cd05151">
    <property type="entry name" value="ChoK-like"/>
    <property type="match status" value="1"/>
</dbReference>
<dbReference type="GO" id="GO:0016779">
    <property type="term" value="F:nucleotidyltransferase activity"/>
    <property type="evidence" value="ECO:0007669"/>
    <property type="project" value="UniProtKB-KW"/>
</dbReference>
<accession>A0A0J9C1P8</accession>
<evidence type="ECO:0000256" key="2">
    <source>
        <dbReference type="ARBA" id="ARBA00022695"/>
    </source>
</evidence>
<dbReference type="InterPro" id="IPR036388">
    <property type="entry name" value="WH-like_DNA-bd_sf"/>
</dbReference>
<dbReference type="SUPFAM" id="SSF56112">
    <property type="entry name" value="Protein kinase-like (PK-like)"/>
    <property type="match status" value="1"/>
</dbReference>
<dbReference type="AlphaFoldDB" id="A0A0J9C1P8"/>
<dbReference type="OrthoDB" id="9803871at2"/>
<dbReference type="InterPro" id="IPR011009">
    <property type="entry name" value="Kinase-like_dom_sf"/>
</dbReference>
<keyword evidence="2" id="KW-0548">Nucleotidyltransferase</keyword>
<dbReference type="SUPFAM" id="SSF53448">
    <property type="entry name" value="Nucleotide-diphospho-sugar transferases"/>
    <property type="match status" value="1"/>
</dbReference>
<dbReference type="PANTHER" id="PTHR43584">
    <property type="entry name" value="NUCLEOTIDYL TRANSFERASE"/>
    <property type="match status" value="1"/>
</dbReference>
<gene>
    <name evidence="5" type="ORF">HMPREF9470_02597</name>
</gene>
<dbReference type="EMBL" id="ADLK01000021">
    <property type="protein sequence ID" value="KMW19112.1"/>
    <property type="molecule type" value="Genomic_DNA"/>
</dbReference>
<dbReference type="PANTHER" id="PTHR43584:SF5">
    <property type="entry name" value="PROTEIN LICC"/>
    <property type="match status" value="1"/>
</dbReference>
<dbReference type="RefSeq" id="WP_048929994.1">
    <property type="nucleotide sequence ID" value="NZ_KQ235878.1"/>
</dbReference>
<dbReference type="GeneID" id="93165252"/>
<dbReference type="InterPro" id="IPR050065">
    <property type="entry name" value="GlmU-like"/>
</dbReference>